<name>A0A8D8TSU4_9HEMI</name>
<protein>
    <submittedName>
        <fullName evidence="1">Uncharacterized protein</fullName>
    </submittedName>
</protein>
<organism evidence="1">
    <name type="scientific">Cacopsylla melanoneura</name>
    <dbReference type="NCBI Taxonomy" id="428564"/>
    <lineage>
        <taxon>Eukaryota</taxon>
        <taxon>Metazoa</taxon>
        <taxon>Ecdysozoa</taxon>
        <taxon>Arthropoda</taxon>
        <taxon>Hexapoda</taxon>
        <taxon>Insecta</taxon>
        <taxon>Pterygota</taxon>
        <taxon>Neoptera</taxon>
        <taxon>Paraneoptera</taxon>
        <taxon>Hemiptera</taxon>
        <taxon>Sternorrhyncha</taxon>
        <taxon>Psylloidea</taxon>
        <taxon>Psyllidae</taxon>
        <taxon>Psyllinae</taxon>
        <taxon>Cacopsylla</taxon>
    </lineage>
</organism>
<reference evidence="1" key="1">
    <citation type="submission" date="2021-05" db="EMBL/GenBank/DDBJ databases">
        <authorList>
            <person name="Alioto T."/>
            <person name="Alioto T."/>
            <person name="Gomez Garrido J."/>
        </authorList>
    </citation>
    <scope>NUCLEOTIDE SEQUENCE</scope>
</reference>
<dbReference type="EMBL" id="HBUF01303810">
    <property type="protein sequence ID" value="CAG6691635.1"/>
    <property type="molecule type" value="Transcribed_RNA"/>
</dbReference>
<evidence type="ECO:0000313" key="1">
    <source>
        <dbReference type="EMBL" id="CAG6691635.1"/>
    </source>
</evidence>
<dbReference type="AlphaFoldDB" id="A0A8D8TSU4"/>
<accession>A0A8D8TSU4</accession>
<sequence>MYFLQRQICRLQSIRLIHKQFSTSFTQSAHYHHHIISHILRCLLQFLHYVFGENVRHIHCKGCAESITAFEKNFKFESNRDDEFGNHDVIHAREREDNRLNNVQGVL</sequence>
<proteinExistence type="predicted"/>